<evidence type="ECO:0000259" key="4">
    <source>
        <dbReference type="PROSITE" id="PS50158"/>
    </source>
</evidence>
<proteinExistence type="predicted"/>
<dbReference type="Pfam" id="PF13976">
    <property type="entry name" value="gag_pre-integrs"/>
    <property type="match status" value="1"/>
</dbReference>
<dbReference type="EMBL" id="BKCJ010003193">
    <property type="protein sequence ID" value="GEU53568.1"/>
    <property type="molecule type" value="Genomic_DNA"/>
</dbReference>
<organism evidence="5">
    <name type="scientific">Tanacetum cinerariifolium</name>
    <name type="common">Dalmatian daisy</name>
    <name type="synonym">Chrysanthemum cinerariifolium</name>
    <dbReference type="NCBI Taxonomy" id="118510"/>
    <lineage>
        <taxon>Eukaryota</taxon>
        <taxon>Viridiplantae</taxon>
        <taxon>Streptophyta</taxon>
        <taxon>Embryophyta</taxon>
        <taxon>Tracheophyta</taxon>
        <taxon>Spermatophyta</taxon>
        <taxon>Magnoliopsida</taxon>
        <taxon>eudicotyledons</taxon>
        <taxon>Gunneridae</taxon>
        <taxon>Pentapetalae</taxon>
        <taxon>asterids</taxon>
        <taxon>campanulids</taxon>
        <taxon>Asterales</taxon>
        <taxon>Asteraceae</taxon>
        <taxon>Asteroideae</taxon>
        <taxon>Anthemideae</taxon>
        <taxon>Anthemidinae</taxon>
        <taxon>Tanacetum</taxon>
    </lineage>
</organism>
<dbReference type="Pfam" id="PF07727">
    <property type="entry name" value="RVT_2"/>
    <property type="match status" value="1"/>
</dbReference>
<sequence>MVTLTAEDMQRKKNDVKERTTLLLSLPNEHQLRFSKYKTTRELWAAILKTFRGNEATKKTKKNLLKQQYGNFEAEGSETLEQTFNRLQVIIGQLQFMDVEIEKDDLNQKFLTSLAPEWLMHTIVWRNKSDLDTMSLDNLYNNLKVYESEVQKKLEPNSQNMTFISSTKHSSGNDDGNTVCVPTACTNVPTASASVATISQDTACAYIASQSSDKFWKKTGKKISIQGSDLVGFDKSKVKCFNCHKMGHFARECRAPKSQDRRRRDNYRQGSKAEEQAPKALMAIDGVGWDWSYMANDKEDHALVADEIAPTEFALMANTSAEKSRLVEYKEREVKYIEKIKTLEFYNESNKECIETLKKKLETLKQEKEGVDGKLAGLLTASKDLDNLIESQRSDKNKEGLGYTVVPPPPAQLYLSPKKDLSWTGLIECADDTVTDYSRPSPTVESTLEDGQNRNPSVSENVASPITPKPFIKFVKPKDCQSESKTDKKETPKKPPVKYAEQYRKPKKKPNAHSYANRPVRRTSALRSPYRAPWVPTVNRNYPPVNRKFSTGSRKFPTTNRKFLTASRKFPTGSTKGSTADMGRKGKAVKPSACLFWRPSQNLSNKVPKNNKCIVLGKDFKLLDDANILLRTPRQHNIYSIDLNNIVPHRNLTCLVVKASADECMLWHRRLGHLNFKTMNELVRHNLVRGLPTKCFANDYTCTSCLKGKQHKASYETSGILKKFITEIENLKDLKVKIISKPQDHCSTEGPEGSGNPNPTASISNPPADQMETLTVETPIPTFEGILGVTSNSDESNGMEANISNMETAITASPTLTIRIHKDHPKSQIIVKPKKISNALQDPSWVEAMQEELLQFKMQNVWTLVDCPIGVRPIGTKWVLKNKKDKRGIVIRNKARLVAQGHTQEEGINYDEVFSLFRIEAIRLFLAYASFMGFTVYQMDVKSAFLYGTIDEEVYLCREFEALMHEKFQMSAMDELNFFLGLQVLQKEDGIFLSQENYVGDKEYPLRKGLTIVMISYKLQVKNYSQMANDLILKIYKIASSPRQQDD</sequence>
<evidence type="ECO:0000313" key="5">
    <source>
        <dbReference type="EMBL" id="GEU53568.1"/>
    </source>
</evidence>
<protein>
    <submittedName>
        <fullName evidence="5">Copia protein</fullName>
    </submittedName>
</protein>
<feature type="compositionally biased region" description="Basic and acidic residues" evidence="3">
    <location>
        <begin position="476"/>
        <end position="493"/>
    </location>
</feature>
<dbReference type="PROSITE" id="PS50158">
    <property type="entry name" value="ZF_CCHC"/>
    <property type="match status" value="1"/>
</dbReference>
<feature type="compositionally biased region" description="Polar residues" evidence="3">
    <location>
        <begin position="435"/>
        <end position="464"/>
    </location>
</feature>
<keyword evidence="1" id="KW-0862">Zinc</keyword>
<feature type="region of interest" description="Disordered" evidence="3">
    <location>
        <begin position="434"/>
        <end position="524"/>
    </location>
</feature>
<reference evidence="5" key="1">
    <citation type="journal article" date="2019" name="Sci. Rep.">
        <title>Draft genome of Tanacetum cinerariifolium, the natural source of mosquito coil.</title>
        <authorList>
            <person name="Yamashiro T."/>
            <person name="Shiraishi A."/>
            <person name="Satake H."/>
            <person name="Nakayama K."/>
        </authorList>
    </citation>
    <scope>NUCLEOTIDE SEQUENCE</scope>
</reference>
<gene>
    <name evidence="5" type="ORF">Tci_025546</name>
</gene>
<dbReference type="InterPro" id="IPR001878">
    <property type="entry name" value="Znf_CCHC"/>
</dbReference>
<feature type="domain" description="CCHC-type" evidence="4">
    <location>
        <begin position="239"/>
        <end position="254"/>
    </location>
</feature>
<feature type="region of interest" description="Disordered" evidence="3">
    <location>
        <begin position="742"/>
        <end position="767"/>
    </location>
</feature>
<dbReference type="AlphaFoldDB" id="A0A6L2KVU3"/>
<dbReference type="Gene3D" id="4.10.60.10">
    <property type="entry name" value="Zinc finger, CCHC-type"/>
    <property type="match status" value="1"/>
</dbReference>
<dbReference type="InterPro" id="IPR025724">
    <property type="entry name" value="GAG-pre-integrase_dom"/>
</dbReference>
<comment type="caution">
    <text evidence="5">The sequence shown here is derived from an EMBL/GenBank/DDBJ whole genome shotgun (WGS) entry which is preliminary data.</text>
</comment>
<feature type="coiled-coil region" evidence="2">
    <location>
        <begin position="347"/>
        <end position="374"/>
    </location>
</feature>
<dbReference type="SUPFAM" id="SSF57756">
    <property type="entry name" value="Retrovirus zinc finger-like domains"/>
    <property type="match status" value="1"/>
</dbReference>
<feature type="compositionally biased region" description="Polar residues" evidence="3">
    <location>
        <begin position="755"/>
        <end position="767"/>
    </location>
</feature>
<dbReference type="Pfam" id="PF14223">
    <property type="entry name" value="Retrotran_gag_2"/>
    <property type="match status" value="1"/>
</dbReference>
<keyword evidence="1" id="KW-0863">Zinc-finger</keyword>
<evidence type="ECO:0000256" key="1">
    <source>
        <dbReference type="PROSITE-ProRule" id="PRU00047"/>
    </source>
</evidence>
<dbReference type="GO" id="GO:0003676">
    <property type="term" value="F:nucleic acid binding"/>
    <property type="evidence" value="ECO:0007669"/>
    <property type="project" value="InterPro"/>
</dbReference>
<dbReference type="Pfam" id="PF00098">
    <property type="entry name" value="zf-CCHC"/>
    <property type="match status" value="1"/>
</dbReference>
<feature type="region of interest" description="Disordered" evidence="3">
    <location>
        <begin position="254"/>
        <end position="275"/>
    </location>
</feature>
<keyword evidence="1" id="KW-0479">Metal-binding</keyword>
<dbReference type="SMART" id="SM00343">
    <property type="entry name" value="ZnF_C2HC"/>
    <property type="match status" value="1"/>
</dbReference>
<evidence type="ECO:0000256" key="3">
    <source>
        <dbReference type="SAM" id="MobiDB-lite"/>
    </source>
</evidence>
<keyword evidence="2" id="KW-0175">Coiled coil</keyword>
<dbReference type="GO" id="GO:0008270">
    <property type="term" value="F:zinc ion binding"/>
    <property type="evidence" value="ECO:0007669"/>
    <property type="project" value="UniProtKB-KW"/>
</dbReference>
<evidence type="ECO:0000256" key="2">
    <source>
        <dbReference type="SAM" id="Coils"/>
    </source>
</evidence>
<dbReference type="InterPro" id="IPR036875">
    <property type="entry name" value="Znf_CCHC_sf"/>
</dbReference>
<accession>A0A6L2KVU3</accession>
<name>A0A6L2KVU3_TANCI</name>
<dbReference type="InterPro" id="IPR013103">
    <property type="entry name" value="RVT_2"/>
</dbReference>